<reference evidence="9" key="1">
    <citation type="journal article" date="2019" name="Nat. Commun.">
        <title>The genome of broomcorn millet.</title>
        <authorList>
            <person name="Zou C."/>
            <person name="Miki D."/>
            <person name="Li D."/>
            <person name="Tang Q."/>
            <person name="Xiao L."/>
            <person name="Rajput S."/>
            <person name="Deng P."/>
            <person name="Jia W."/>
            <person name="Huang R."/>
            <person name="Zhang M."/>
            <person name="Sun Y."/>
            <person name="Hu J."/>
            <person name="Fu X."/>
            <person name="Schnable P.S."/>
            <person name="Li F."/>
            <person name="Zhang H."/>
            <person name="Feng B."/>
            <person name="Zhu X."/>
            <person name="Liu R."/>
            <person name="Schnable J.C."/>
            <person name="Zhu J.-K."/>
            <person name="Zhang H."/>
        </authorList>
    </citation>
    <scope>NUCLEOTIDE SEQUENCE [LARGE SCALE GENOMIC DNA]</scope>
</reference>
<feature type="transmembrane region" description="Helical" evidence="7">
    <location>
        <begin position="22"/>
        <end position="43"/>
    </location>
</feature>
<organism evidence="8 9">
    <name type="scientific">Panicum miliaceum</name>
    <name type="common">Proso millet</name>
    <name type="synonym">Broomcorn millet</name>
    <dbReference type="NCBI Taxonomy" id="4540"/>
    <lineage>
        <taxon>Eukaryota</taxon>
        <taxon>Viridiplantae</taxon>
        <taxon>Streptophyta</taxon>
        <taxon>Embryophyta</taxon>
        <taxon>Tracheophyta</taxon>
        <taxon>Spermatophyta</taxon>
        <taxon>Magnoliopsida</taxon>
        <taxon>Liliopsida</taxon>
        <taxon>Poales</taxon>
        <taxon>Poaceae</taxon>
        <taxon>PACMAD clade</taxon>
        <taxon>Panicoideae</taxon>
        <taxon>Panicodae</taxon>
        <taxon>Paniceae</taxon>
        <taxon>Panicinae</taxon>
        <taxon>Panicum</taxon>
        <taxon>Panicum sect. Panicum</taxon>
    </lineage>
</organism>
<dbReference type="Pfam" id="PF00083">
    <property type="entry name" value="Sugar_tr"/>
    <property type="match status" value="1"/>
</dbReference>
<dbReference type="EMBL" id="PQIB02000014">
    <property type="protein sequence ID" value="RLM70248.1"/>
    <property type="molecule type" value="Genomic_DNA"/>
</dbReference>
<comment type="subcellular location">
    <subcellularLocation>
        <location evidence="1">Membrane</location>
    </subcellularLocation>
</comment>
<feature type="transmembrane region" description="Helical" evidence="7">
    <location>
        <begin position="138"/>
        <end position="160"/>
    </location>
</feature>
<evidence type="ECO:0000256" key="6">
    <source>
        <dbReference type="ARBA" id="ARBA00023136"/>
    </source>
</evidence>
<protein>
    <submittedName>
        <fullName evidence="8">Uncharacterized protein</fullName>
    </submittedName>
</protein>
<evidence type="ECO:0000256" key="1">
    <source>
        <dbReference type="ARBA" id="ARBA00004370"/>
    </source>
</evidence>
<keyword evidence="5 7" id="KW-1133">Transmembrane helix</keyword>
<accession>A0A3L6Q2W2</accession>
<dbReference type="AlphaFoldDB" id="A0A3L6Q2W2"/>
<dbReference type="InterPro" id="IPR036259">
    <property type="entry name" value="MFS_trans_sf"/>
</dbReference>
<evidence type="ECO:0000256" key="3">
    <source>
        <dbReference type="ARBA" id="ARBA00022448"/>
    </source>
</evidence>
<name>A0A3L6Q2W2_PANMI</name>
<gene>
    <name evidence="8" type="ORF">C2845_PM17G13760</name>
</gene>
<evidence type="ECO:0000256" key="5">
    <source>
        <dbReference type="ARBA" id="ARBA00022989"/>
    </source>
</evidence>
<evidence type="ECO:0000256" key="4">
    <source>
        <dbReference type="ARBA" id="ARBA00022692"/>
    </source>
</evidence>
<dbReference type="GO" id="GO:0016020">
    <property type="term" value="C:membrane"/>
    <property type="evidence" value="ECO:0007669"/>
    <property type="project" value="UniProtKB-SubCell"/>
</dbReference>
<dbReference type="Gene3D" id="1.20.1250.20">
    <property type="entry name" value="MFS general substrate transporter like domains"/>
    <property type="match status" value="1"/>
</dbReference>
<dbReference type="Proteomes" id="UP000275267">
    <property type="component" value="Unassembled WGS sequence"/>
</dbReference>
<dbReference type="GO" id="GO:0015144">
    <property type="term" value="F:carbohydrate transmembrane transporter activity"/>
    <property type="evidence" value="ECO:0007669"/>
    <property type="project" value="InterPro"/>
</dbReference>
<dbReference type="PANTHER" id="PTHR23500">
    <property type="entry name" value="SOLUTE CARRIER FAMILY 2, FACILITATED GLUCOSE TRANSPORTER"/>
    <property type="match status" value="1"/>
</dbReference>
<evidence type="ECO:0000256" key="7">
    <source>
        <dbReference type="SAM" id="Phobius"/>
    </source>
</evidence>
<proteinExistence type="inferred from homology"/>
<evidence type="ECO:0000313" key="9">
    <source>
        <dbReference type="Proteomes" id="UP000275267"/>
    </source>
</evidence>
<evidence type="ECO:0000313" key="8">
    <source>
        <dbReference type="EMBL" id="RLM70248.1"/>
    </source>
</evidence>
<dbReference type="PANTHER" id="PTHR23500:SF463">
    <property type="entry name" value="MAJOR FACILITATOR SUPERFAMILY (MFS) PROFILE DOMAIN-CONTAINING PROTEIN"/>
    <property type="match status" value="1"/>
</dbReference>
<keyword evidence="4 7" id="KW-0812">Transmembrane</keyword>
<dbReference type="InterPro" id="IPR045262">
    <property type="entry name" value="STP/PLT_plant"/>
</dbReference>
<comment type="similarity">
    <text evidence="2">Belongs to the major facilitator superfamily. Sugar transporter (TC 2.A.1.1) family.</text>
</comment>
<dbReference type="InterPro" id="IPR005828">
    <property type="entry name" value="MFS_sugar_transport-like"/>
</dbReference>
<sequence>MGQPLAATVRCSSSTFSLRAKWIYRHLTASIFINVGILLGYLLSNYAFADLPACLDWRVVYTAGRRRAATGALRCGGACTSGTPVEADLRLEEIKQAVAGSQRPNPETTTRSVGLGIEAIVLYSTLVFKQADVSSVDAIQGATLAVGAVKTLSILVAAFLSSRLGHRPLLPIQGGPYAKT</sequence>
<keyword evidence="3" id="KW-0813">Transport</keyword>
<comment type="caution">
    <text evidence="8">The sequence shown here is derived from an EMBL/GenBank/DDBJ whole genome shotgun (WGS) entry which is preliminary data.</text>
</comment>
<dbReference type="STRING" id="4540.A0A3L6Q2W2"/>
<keyword evidence="9" id="KW-1185">Reference proteome</keyword>
<keyword evidence="6 7" id="KW-0472">Membrane</keyword>
<evidence type="ECO:0000256" key="2">
    <source>
        <dbReference type="ARBA" id="ARBA00010992"/>
    </source>
</evidence>